<keyword evidence="3" id="KW-1185">Reference proteome</keyword>
<proteinExistence type="predicted"/>
<protein>
    <submittedName>
        <fullName evidence="2">Uncharacterized protein</fullName>
    </submittedName>
</protein>
<dbReference type="Proteomes" id="UP001141806">
    <property type="component" value="Unassembled WGS sequence"/>
</dbReference>
<dbReference type="EMBL" id="JAMYWD010001922">
    <property type="protein sequence ID" value="KAJ4940053.1"/>
    <property type="molecule type" value="Genomic_DNA"/>
</dbReference>
<evidence type="ECO:0000313" key="2">
    <source>
        <dbReference type="EMBL" id="KAJ4940053.1"/>
    </source>
</evidence>
<comment type="caution">
    <text evidence="2">The sequence shown here is derived from an EMBL/GenBank/DDBJ whole genome shotgun (WGS) entry which is preliminary data.</text>
</comment>
<evidence type="ECO:0000313" key="3">
    <source>
        <dbReference type="Proteomes" id="UP001141806"/>
    </source>
</evidence>
<reference evidence="2" key="1">
    <citation type="journal article" date="2023" name="Plant J.">
        <title>The genome of the king protea, Protea cynaroides.</title>
        <authorList>
            <person name="Chang J."/>
            <person name="Duong T.A."/>
            <person name="Schoeman C."/>
            <person name="Ma X."/>
            <person name="Roodt D."/>
            <person name="Barker N."/>
            <person name="Li Z."/>
            <person name="Van de Peer Y."/>
            <person name="Mizrachi E."/>
        </authorList>
    </citation>
    <scope>NUCLEOTIDE SEQUENCE</scope>
    <source>
        <tissue evidence="2">Young leaves</tissue>
    </source>
</reference>
<feature type="compositionally biased region" description="Polar residues" evidence="1">
    <location>
        <begin position="1"/>
        <end position="15"/>
    </location>
</feature>
<dbReference type="AlphaFoldDB" id="A0A9Q0GK94"/>
<accession>A0A9Q0GK94</accession>
<feature type="region of interest" description="Disordered" evidence="1">
    <location>
        <begin position="1"/>
        <end position="45"/>
    </location>
</feature>
<gene>
    <name evidence="2" type="ORF">NE237_014191</name>
</gene>
<evidence type="ECO:0000256" key="1">
    <source>
        <dbReference type="SAM" id="MobiDB-lite"/>
    </source>
</evidence>
<organism evidence="2 3">
    <name type="scientific">Protea cynaroides</name>
    <dbReference type="NCBI Taxonomy" id="273540"/>
    <lineage>
        <taxon>Eukaryota</taxon>
        <taxon>Viridiplantae</taxon>
        <taxon>Streptophyta</taxon>
        <taxon>Embryophyta</taxon>
        <taxon>Tracheophyta</taxon>
        <taxon>Spermatophyta</taxon>
        <taxon>Magnoliopsida</taxon>
        <taxon>Proteales</taxon>
        <taxon>Proteaceae</taxon>
        <taxon>Protea</taxon>
    </lineage>
</organism>
<name>A0A9Q0GK94_9MAGN</name>
<sequence>MKRSPPSASRDTLQTFIDERHSEPIVQPDADTQSASEEVPDVPTSPVEAMKTWRVHSSGMIRPHSGISVRVRRLGSLFCFDFIVLIIHWSQESRSISTGGSPRGSNYAIRGGQAASRIAELEARVQELSSQVERSAQTVYLRTKPSLSSDTFFLLELDVIRMLGLVAGQAAGGHDGTSGSVAGGASDCHSNFGRARESTQAEVAELRRDLDTIIRERDTSNSILFLYGWMIDACRPTCF</sequence>